<evidence type="ECO:0000313" key="3">
    <source>
        <dbReference type="WBParaSite" id="jg21566"/>
    </source>
</evidence>
<evidence type="ECO:0000256" key="1">
    <source>
        <dbReference type="SAM" id="MobiDB-lite"/>
    </source>
</evidence>
<dbReference type="WBParaSite" id="jg21566">
    <property type="protein sequence ID" value="jg21566"/>
    <property type="gene ID" value="jg21566"/>
</dbReference>
<name>A0A915DNV4_9BILA</name>
<organism evidence="2 3">
    <name type="scientific">Ditylenchus dipsaci</name>
    <dbReference type="NCBI Taxonomy" id="166011"/>
    <lineage>
        <taxon>Eukaryota</taxon>
        <taxon>Metazoa</taxon>
        <taxon>Ecdysozoa</taxon>
        <taxon>Nematoda</taxon>
        <taxon>Chromadorea</taxon>
        <taxon>Rhabditida</taxon>
        <taxon>Tylenchina</taxon>
        <taxon>Tylenchomorpha</taxon>
        <taxon>Sphaerularioidea</taxon>
        <taxon>Anguinidae</taxon>
        <taxon>Anguininae</taxon>
        <taxon>Ditylenchus</taxon>
    </lineage>
</organism>
<keyword evidence="2" id="KW-1185">Reference proteome</keyword>
<sequence length="233" mass="26554">MSTEDWTMSDESAGSDLELDFCAQSFYSSSNWNSELETGEMQVVESRHKLMDHGAEDSDIEEKIEKAANTLHEIFVESCCALYNDILDELATEQQPVVAMSFEDLPPTATCIVELLQKRQCVLMRQADQLAIEIPQLADTVHLRVLAVGRAMEQLRIKQQENDLNETGKPKRDEGSKESRHQYSALPAQFRKWLQCSEQELESIKEQIAGARTDLQLLHRLRANQQASDYSFK</sequence>
<feature type="region of interest" description="Disordered" evidence="1">
    <location>
        <begin position="159"/>
        <end position="181"/>
    </location>
</feature>
<reference evidence="3" key="1">
    <citation type="submission" date="2022-11" db="UniProtKB">
        <authorList>
            <consortium name="WormBaseParasite"/>
        </authorList>
    </citation>
    <scope>IDENTIFICATION</scope>
</reference>
<dbReference type="Proteomes" id="UP000887574">
    <property type="component" value="Unplaced"/>
</dbReference>
<proteinExistence type="predicted"/>
<evidence type="ECO:0000313" key="2">
    <source>
        <dbReference type="Proteomes" id="UP000887574"/>
    </source>
</evidence>
<dbReference type="AlphaFoldDB" id="A0A915DNV4"/>
<accession>A0A915DNV4</accession>
<protein>
    <submittedName>
        <fullName evidence="3">Uncharacterized protein</fullName>
    </submittedName>
</protein>